<dbReference type="Proteomes" id="UP000326354">
    <property type="component" value="Chromosome"/>
</dbReference>
<protein>
    <submittedName>
        <fullName evidence="1">Uncharacterized protein</fullName>
    </submittedName>
</protein>
<sequence length="177" mass="19978">MNNYALCICLIVCGCMQPVVTPQKNVVKKPLLSDEELFSDDSSAVNEVEQACAYVGNAFQSAQKFALSTGNNICVVVTKEGNIPVIQIFKLIERSTTPKIGEKYAEYKLSSNVRFTHDSIRYFYYDYARRIDFDEPDVRLVTRSKNPNADLVIEHLSSGEKGLVDFTKNSPTIRYFP</sequence>
<keyword evidence="2" id="KW-1185">Reference proteome</keyword>
<name>A0A5S9F4B5_UABAM</name>
<organism evidence="1 2">
    <name type="scientific">Uabimicrobium amorphum</name>
    <dbReference type="NCBI Taxonomy" id="2596890"/>
    <lineage>
        <taxon>Bacteria</taxon>
        <taxon>Pseudomonadati</taxon>
        <taxon>Planctomycetota</taxon>
        <taxon>Candidatus Uabimicrobiia</taxon>
        <taxon>Candidatus Uabimicrobiales</taxon>
        <taxon>Candidatus Uabimicrobiaceae</taxon>
        <taxon>Candidatus Uabimicrobium</taxon>
    </lineage>
</organism>
<dbReference type="KEGG" id="uam:UABAM_03724"/>
<gene>
    <name evidence="1" type="ORF">UABAM_03724</name>
</gene>
<dbReference type="AlphaFoldDB" id="A0A5S9F4B5"/>
<evidence type="ECO:0000313" key="1">
    <source>
        <dbReference type="EMBL" id="BBM85358.1"/>
    </source>
</evidence>
<evidence type="ECO:0000313" key="2">
    <source>
        <dbReference type="Proteomes" id="UP000326354"/>
    </source>
</evidence>
<dbReference type="RefSeq" id="WP_151969466.1">
    <property type="nucleotide sequence ID" value="NZ_AP019860.1"/>
</dbReference>
<proteinExistence type="predicted"/>
<reference evidence="1 2" key="1">
    <citation type="submission" date="2019-08" db="EMBL/GenBank/DDBJ databases">
        <title>Complete genome sequence of Candidatus Uab amorphum.</title>
        <authorList>
            <person name="Shiratori T."/>
            <person name="Suzuki S."/>
            <person name="Kakizawa Y."/>
            <person name="Ishida K."/>
        </authorList>
    </citation>
    <scope>NUCLEOTIDE SEQUENCE [LARGE SCALE GENOMIC DNA]</scope>
    <source>
        <strain evidence="1 2">SRT547</strain>
    </source>
</reference>
<dbReference type="EMBL" id="AP019860">
    <property type="protein sequence ID" value="BBM85358.1"/>
    <property type="molecule type" value="Genomic_DNA"/>
</dbReference>
<accession>A0A5S9F4B5</accession>